<dbReference type="Gene3D" id="3.40.50.2300">
    <property type="match status" value="1"/>
</dbReference>
<evidence type="ECO:0000259" key="8">
    <source>
        <dbReference type="PROSITE" id="PS50043"/>
    </source>
</evidence>
<feature type="modified residue" description="4-aspartylphosphate" evidence="7">
    <location>
        <position position="53"/>
    </location>
</feature>
<evidence type="ECO:0000313" key="11">
    <source>
        <dbReference type="Proteomes" id="UP000324781"/>
    </source>
</evidence>
<dbReference type="InterPro" id="IPR000792">
    <property type="entry name" value="Tscrpt_reg_LuxR_C"/>
</dbReference>
<evidence type="ECO:0000256" key="1">
    <source>
        <dbReference type="ARBA" id="ARBA00018672"/>
    </source>
</evidence>
<feature type="domain" description="Response regulatory" evidence="9">
    <location>
        <begin position="2"/>
        <end position="118"/>
    </location>
</feature>
<dbReference type="GO" id="GO:0000160">
    <property type="term" value="P:phosphorelay signal transduction system"/>
    <property type="evidence" value="ECO:0007669"/>
    <property type="project" value="InterPro"/>
</dbReference>
<dbReference type="SUPFAM" id="SSF52172">
    <property type="entry name" value="CheY-like"/>
    <property type="match status" value="1"/>
</dbReference>
<evidence type="ECO:0000313" key="10">
    <source>
        <dbReference type="EMBL" id="SHI71753.1"/>
    </source>
</evidence>
<reference evidence="10 11" key="1">
    <citation type="submission" date="2016-11" db="EMBL/GenBank/DDBJ databases">
        <authorList>
            <person name="Varghese N."/>
            <person name="Submissions S."/>
        </authorList>
    </citation>
    <scope>NUCLEOTIDE SEQUENCE [LARGE SCALE GENOMIC DNA]</scope>
    <source>
        <strain evidence="10 11">DSM 19027</strain>
    </source>
</reference>
<evidence type="ECO:0000256" key="3">
    <source>
        <dbReference type="ARBA" id="ARBA00023015"/>
    </source>
</evidence>
<protein>
    <recommendedName>
        <fullName evidence="1">Stage 0 sporulation protein A homolog</fullName>
    </recommendedName>
</protein>
<dbReference type="Pfam" id="PF00196">
    <property type="entry name" value="GerE"/>
    <property type="match status" value="1"/>
</dbReference>
<keyword evidence="11" id="KW-1185">Reference proteome</keyword>
<dbReference type="PANTHER" id="PTHR43214">
    <property type="entry name" value="TWO-COMPONENT RESPONSE REGULATOR"/>
    <property type="match status" value="1"/>
</dbReference>
<organism evidence="10 11">
    <name type="scientific">Thermoclostridium caenicola</name>
    <dbReference type="NCBI Taxonomy" id="659425"/>
    <lineage>
        <taxon>Bacteria</taxon>
        <taxon>Bacillati</taxon>
        <taxon>Bacillota</taxon>
        <taxon>Clostridia</taxon>
        <taxon>Eubacteriales</taxon>
        <taxon>Oscillospiraceae</taxon>
        <taxon>Thermoclostridium</taxon>
    </lineage>
</organism>
<dbReference type="PROSITE" id="PS50043">
    <property type="entry name" value="HTH_LUXR_2"/>
    <property type="match status" value="1"/>
</dbReference>
<keyword evidence="4" id="KW-0238">DNA-binding</keyword>
<accession>A0A1M6DF13</accession>
<dbReference type="SMART" id="SM00448">
    <property type="entry name" value="REC"/>
    <property type="match status" value="1"/>
</dbReference>
<gene>
    <name evidence="10" type="ORF">SAMN05444373_100763</name>
</gene>
<evidence type="ECO:0000256" key="2">
    <source>
        <dbReference type="ARBA" id="ARBA00022553"/>
    </source>
</evidence>
<dbReference type="GO" id="GO:0003677">
    <property type="term" value="F:DNA binding"/>
    <property type="evidence" value="ECO:0007669"/>
    <property type="project" value="UniProtKB-KW"/>
</dbReference>
<dbReference type="InterPro" id="IPR001789">
    <property type="entry name" value="Sig_transdc_resp-reg_receiver"/>
</dbReference>
<proteinExistence type="predicted"/>
<dbReference type="OrthoDB" id="9779069at2"/>
<evidence type="ECO:0000256" key="7">
    <source>
        <dbReference type="PROSITE-ProRule" id="PRU00169"/>
    </source>
</evidence>
<dbReference type="PRINTS" id="PR00038">
    <property type="entry name" value="HTHLUXR"/>
</dbReference>
<feature type="domain" description="HTH luxR-type" evidence="8">
    <location>
        <begin position="141"/>
        <end position="206"/>
    </location>
</feature>
<dbReference type="Pfam" id="PF00072">
    <property type="entry name" value="Response_reg"/>
    <property type="match status" value="1"/>
</dbReference>
<evidence type="ECO:0000256" key="5">
    <source>
        <dbReference type="ARBA" id="ARBA00023163"/>
    </source>
</evidence>
<keyword evidence="5" id="KW-0804">Transcription</keyword>
<dbReference type="InterPro" id="IPR039420">
    <property type="entry name" value="WalR-like"/>
</dbReference>
<dbReference type="InterPro" id="IPR058245">
    <property type="entry name" value="NreC/VraR/RcsB-like_REC"/>
</dbReference>
<dbReference type="SUPFAM" id="SSF46894">
    <property type="entry name" value="C-terminal effector domain of the bipartite response regulators"/>
    <property type="match status" value="1"/>
</dbReference>
<dbReference type="RefSeq" id="WP_149678020.1">
    <property type="nucleotide sequence ID" value="NZ_FQZP01000007.1"/>
</dbReference>
<comment type="function">
    <text evidence="6">May play the central regulatory role in sporulation. It may be an element of the effector pathway responsible for the activation of sporulation genes in response to nutritional stress. Spo0A may act in concert with spo0H (a sigma factor) to control the expression of some genes that are critical to the sporulation process.</text>
</comment>
<dbReference type="AlphaFoldDB" id="A0A1M6DF13"/>
<dbReference type="GO" id="GO:0006355">
    <property type="term" value="P:regulation of DNA-templated transcription"/>
    <property type="evidence" value="ECO:0007669"/>
    <property type="project" value="InterPro"/>
</dbReference>
<dbReference type="CDD" id="cd17535">
    <property type="entry name" value="REC_NarL-like"/>
    <property type="match status" value="1"/>
</dbReference>
<keyword evidence="3" id="KW-0805">Transcription regulation</keyword>
<dbReference type="Proteomes" id="UP000324781">
    <property type="component" value="Unassembled WGS sequence"/>
</dbReference>
<name>A0A1M6DF13_9FIRM</name>
<dbReference type="InterPro" id="IPR016032">
    <property type="entry name" value="Sig_transdc_resp-reg_C-effctor"/>
</dbReference>
<dbReference type="EMBL" id="FQZP01000007">
    <property type="protein sequence ID" value="SHI71753.1"/>
    <property type="molecule type" value="Genomic_DNA"/>
</dbReference>
<sequence>MKVVVVDDDKLVGVSLKTILEASGEVQVVGIGCSGQDAIDLYRHHKPDILLMDIRMSSMSGLDAAEIILASDPAARILFLTTFSDDEYIIRALKMGARGYILKQNYESIVPSLKAVYNGQSVFGDDIVSRIPDMLQKNRKPDFSKYGISEKEAEIIALVAEGMNNKEIASALYLSEGTVRNYLSVILEKLQLRDRTQLAVFYYKNQ</sequence>
<evidence type="ECO:0000259" key="9">
    <source>
        <dbReference type="PROSITE" id="PS50110"/>
    </source>
</evidence>
<keyword evidence="2 7" id="KW-0597">Phosphoprotein</keyword>
<dbReference type="CDD" id="cd06170">
    <property type="entry name" value="LuxR_C_like"/>
    <property type="match status" value="1"/>
</dbReference>
<dbReference type="PROSITE" id="PS50110">
    <property type="entry name" value="RESPONSE_REGULATORY"/>
    <property type="match status" value="1"/>
</dbReference>
<evidence type="ECO:0000256" key="4">
    <source>
        <dbReference type="ARBA" id="ARBA00023125"/>
    </source>
</evidence>
<dbReference type="InterPro" id="IPR011006">
    <property type="entry name" value="CheY-like_superfamily"/>
</dbReference>
<dbReference type="PANTHER" id="PTHR43214:SF40">
    <property type="entry name" value="TRANSCRIPTIONAL REGULATORY PROTEIN LNRK"/>
    <property type="match status" value="1"/>
</dbReference>
<evidence type="ECO:0000256" key="6">
    <source>
        <dbReference type="ARBA" id="ARBA00024867"/>
    </source>
</evidence>
<dbReference type="SMART" id="SM00421">
    <property type="entry name" value="HTH_LUXR"/>
    <property type="match status" value="1"/>
</dbReference>